<dbReference type="AlphaFoldDB" id="A0A412X6R4"/>
<organism evidence="1 3">
    <name type="scientific">Butyricimonas virosa</name>
    <dbReference type="NCBI Taxonomy" id="544645"/>
    <lineage>
        <taxon>Bacteria</taxon>
        <taxon>Pseudomonadati</taxon>
        <taxon>Bacteroidota</taxon>
        <taxon>Bacteroidia</taxon>
        <taxon>Bacteroidales</taxon>
        <taxon>Odoribacteraceae</taxon>
        <taxon>Butyricimonas</taxon>
    </lineage>
</organism>
<evidence type="ECO:0000313" key="3">
    <source>
        <dbReference type="Proteomes" id="UP000283589"/>
    </source>
</evidence>
<gene>
    <name evidence="1" type="ORF">DWW18_00870</name>
    <name evidence="2" type="ORF">DWZ68_03270</name>
</gene>
<evidence type="ECO:0008006" key="5">
    <source>
        <dbReference type="Google" id="ProtNLM"/>
    </source>
</evidence>
<accession>A0A412X6R4</accession>
<protein>
    <recommendedName>
        <fullName evidence="5">OmpA-like domain-containing protein</fullName>
    </recommendedName>
</protein>
<sequence>MSVKVFLLFFSLLSIPGVGATRYIPVEEVSDSVRVFRFVPCRATFYVHFGSNNVELDSILSMVKRYQEDIEAGRIMLQLDSYSTSLSTDEENLSLALLRANEVKKAIAWRRRLTDHCFVVHTHPTLLENTREVVTVRLLVKVGEKQETNVALSEVQDPKKAKVHKHVDSSALLENDVVMLPLASAEVSPVVKL</sequence>
<dbReference type="Proteomes" id="UP000286038">
    <property type="component" value="Unassembled WGS sequence"/>
</dbReference>
<proteinExistence type="predicted"/>
<dbReference type="EMBL" id="QRPV01000003">
    <property type="protein sequence ID" value="RHM45998.1"/>
    <property type="molecule type" value="Genomic_DNA"/>
</dbReference>
<reference evidence="3 4" key="1">
    <citation type="submission" date="2018-08" db="EMBL/GenBank/DDBJ databases">
        <title>A genome reference for cultivated species of the human gut microbiota.</title>
        <authorList>
            <person name="Zou Y."/>
            <person name="Xue W."/>
            <person name="Luo G."/>
        </authorList>
    </citation>
    <scope>NUCLEOTIDE SEQUENCE [LARGE SCALE GENOMIC DNA]</scope>
    <source>
        <strain evidence="1 3">AF14-49</strain>
        <strain evidence="2 4">AF34-33</strain>
    </source>
</reference>
<evidence type="ECO:0000313" key="4">
    <source>
        <dbReference type="Proteomes" id="UP000286038"/>
    </source>
</evidence>
<evidence type="ECO:0000313" key="1">
    <source>
        <dbReference type="EMBL" id="RGV36775.1"/>
    </source>
</evidence>
<comment type="caution">
    <text evidence="1">The sequence shown here is derived from an EMBL/GenBank/DDBJ whole genome shotgun (WGS) entry which is preliminary data.</text>
</comment>
<dbReference type="EMBL" id="QRZA01000001">
    <property type="protein sequence ID" value="RGV36775.1"/>
    <property type="molecule type" value="Genomic_DNA"/>
</dbReference>
<dbReference type="Proteomes" id="UP000283589">
    <property type="component" value="Unassembled WGS sequence"/>
</dbReference>
<name>A0A412X6R4_9BACT</name>
<evidence type="ECO:0000313" key="2">
    <source>
        <dbReference type="EMBL" id="RHM45998.1"/>
    </source>
</evidence>
<dbReference type="STRING" id="1121130.GCA_000519105_00369"/>
<dbReference type="RefSeq" id="WP_118258339.1">
    <property type="nucleotide sequence ID" value="NZ_CABJDM010000003.1"/>
</dbReference>